<evidence type="ECO:0000256" key="14">
    <source>
        <dbReference type="ARBA" id="ARBA00079879"/>
    </source>
</evidence>
<evidence type="ECO:0000256" key="2">
    <source>
        <dbReference type="ARBA" id="ARBA00022475"/>
    </source>
</evidence>
<dbReference type="EMBL" id="JAPFRF010000011">
    <property type="protein sequence ID" value="KAJ7317147.1"/>
    <property type="molecule type" value="Genomic_DNA"/>
</dbReference>
<keyword evidence="10" id="KW-0395">Inflammatory response</keyword>
<dbReference type="Proteomes" id="UP001142489">
    <property type="component" value="Unassembled WGS sequence"/>
</dbReference>
<evidence type="ECO:0000313" key="20">
    <source>
        <dbReference type="Proteomes" id="UP001142489"/>
    </source>
</evidence>
<proteinExistence type="predicted"/>
<organism evidence="19 20">
    <name type="scientific">Phrynocephalus forsythii</name>
    <dbReference type="NCBI Taxonomy" id="171643"/>
    <lineage>
        <taxon>Eukaryota</taxon>
        <taxon>Metazoa</taxon>
        <taxon>Chordata</taxon>
        <taxon>Craniata</taxon>
        <taxon>Vertebrata</taxon>
        <taxon>Euteleostomi</taxon>
        <taxon>Lepidosauria</taxon>
        <taxon>Squamata</taxon>
        <taxon>Bifurcata</taxon>
        <taxon>Unidentata</taxon>
        <taxon>Episquamata</taxon>
        <taxon>Toxicofera</taxon>
        <taxon>Iguania</taxon>
        <taxon>Acrodonta</taxon>
        <taxon>Agamidae</taxon>
        <taxon>Agaminae</taxon>
        <taxon>Phrynocephalus</taxon>
    </lineage>
</organism>
<keyword evidence="7" id="KW-1015">Disulfide bond</keyword>
<name>A0A9Q1AWT5_9SAUR</name>
<dbReference type="Pfam" id="PF08357">
    <property type="entry name" value="SEFIR"/>
    <property type="match status" value="1"/>
</dbReference>
<evidence type="ECO:0000256" key="3">
    <source>
        <dbReference type="ARBA" id="ARBA00022692"/>
    </source>
</evidence>
<evidence type="ECO:0000256" key="4">
    <source>
        <dbReference type="ARBA" id="ARBA00022729"/>
    </source>
</evidence>
<evidence type="ECO:0000313" key="19">
    <source>
        <dbReference type="EMBL" id="KAJ7317147.1"/>
    </source>
</evidence>
<dbReference type="AlphaFoldDB" id="A0A9Q1AWT5"/>
<evidence type="ECO:0000256" key="17">
    <source>
        <dbReference type="SAM" id="SignalP"/>
    </source>
</evidence>
<evidence type="ECO:0000256" key="15">
    <source>
        <dbReference type="SAM" id="MobiDB-lite"/>
    </source>
</evidence>
<evidence type="ECO:0000256" key="12">
    <source>
        <dbReference type="ARBA" id="ARBA00069307"/>
    </source>
</evidence>
<dbReference type="Pfam" id="PF15037">
    <property type="entry name" value="IL17_R_N"/>
    <property type="match status" value="1"/>
</dbReference>
<keyword evidence="3 16" id="KW-0812">Transmembrane</keyword>
<evidence type="ECO:0000256" key="5">
    <source>
        <dbReference type="ARBA" id="ARBA00022989"/>
    </source>
</evidence>
<dbReference type="GO" id="GO:0005886">
    <property type="term" value="C:plasma membrane"/>
    <property type="evidence" value="ECO:0007669"/>
    <property type="project" value="UniProtKB-SubCell"/>
</dbReference>
<evidence type="ECO:0000256" key="1">
    <source>
        <dbReference type="ARBA" id="ARBA00004251"/>
    </source>
</evidence>
<feature type="signal peptide" evidence="17">
    <location>
        <begin position="1"/>
        <end position="18"/>
    </location>
</feature>
<dbReference type="InterPro" id="IPR027841">
    <property type="entry name" value="IL-17_rcpt_C/E_N"/>
</dbReference>
<evidence type="ECO:0000256" key="16">
    <source>
        <dbReference type="SAM" id="Phobius"/>
    </source>
</evidence>
<evidence type="ECO:0000259" key="18">
    <source>
        <dbReference type="PROSITE" id="PS51534"/>
    </source>
</evidence>
<dbReference type="Gene3D" id="3.40.50.11530">
    <property type="match status" value="1"/>
</dbReference>
<dbReference type="GO" id="GO:0006954">
    <property type="term" value="P:inflammatory response"/>
    <property type="evidence" value="ECO:0007669"/>
    <property type="project" value="UniProtKB-KW"/>
</dbReference>
<protein>
    <recommendedName>
        <fullName evidence="12">Interleukin-17 receptor C</fullName>
    </recommendedName>
    <alternativeName>
        <fullName evidence="14">Interleukin-17 receptor-like protein</fullName>
    </alternativeName>
    <alternativeName>
        <fullName evidence="13">ZcytoR14</fullName>
    </alternativeName>
</protein>
<dbReference type="FunFam" id="3.40.50.11530:FF:000001">
    <property type="entry name" value="interleukin-17 receptor C isoform X1"/>
    <property type="match status" value="1"/>
</dbReference>
<keyword evidence="20" id="KW-1185">Reference proteome</keyword>
<keyword evidence="5 16" id="KW-1133">Transmembrane helix</keyword>
<evidence type="ECO:0000256" key="13">
    <source>
        <dbReference type="ARBA" id="ARBA00078165"/>
    </source>
</evidence>
<dbReference type="InterPro" id="IPR039465">
    <property type="entry name" value="IL-17_rcpt-like"/>
</dbReference>
<evidence type="ECO:0000256" key="6">
    <source>
        <dbReference type="ARBA" id="ARBA00023136"/>
    </source>
</evidence>
<sequence length="743" mass="82647">MQIGVLVLIFLHLPFACFQPSPFMDSVNCSQGLGCRLLGMDGLCTTGERVPVPERDAVLVLTHMETSNKLRCQKPQDCIPCVQVTLRLGLLEPPAIDAKQDGGATKNSMQPKRHHGNLGEFLKTHILISSWAYPSTRCVAVEIWFPHGHDWNNSSLGFLHFDCFPVAIGGELYVTALTTSPPYLSVGRLQHTHFGPDCTWHKAQDAIRLCQVPKLEASVGPEEAVLYVSDLPEGQYFYLLLYLNQTHGFEDVGEGKIKLITGPENVSIPASQVLPCLCLRVWPKVEDQEDPPGTHLCPFTSNAEAWSRAWAQSHLDVKAFEGTLSCFVSAPCDLSGVIVPCWRGKRTACHPLHPKLQMALIPHVPQEFPRLRPHPNLCVQVISNGTIYLQRCLQEEHAGGHQPAGPHLLLRKTPSARGNTSAHVLEEGKWVLLSQATSTRNGILEEALERDLQSGECMLLWEVEEDEAGMLWACSLEKYHRTHWAPVWMITLFGLCFILLGLLLKKDALKDWLRILKEDYTSEGVLRGRHALILYSPDHLGFECLVGTLAGALTRLHLSVSLELWSRGEVGSLGPMQWLHAQRRQVLQEGGTVLLLFSPGAVAGCTQWLGWEQKAPLLNPAKPDSTFLASLNCVLPDFLAGKAKDRYLVACFEELLPTDEIPLLFHAVPVFALPSQLFGFLQALAGPRGRDNKQRCELKRHAVWISQSLERAVRECQQKQAGWQQSTLRLPPQTVDTETKGPD</sequence>
<evidence type="ECO:0000256" key="8">
    <source>
        <dbReference type="ARBA" id="ARBA00023170"/>
    </source>
</evidence>
<accession>A0A9Q1AWT5</accession>
<keyword evidence="6 16" id="KW-0472">Membrane</keyword>
<keyword evidence="2" id="KW-1003">Cell membrane</keyword>
<evidence type="ECO:0000256" key="10">
    <source>
        <dbReference type="ARBA" id="ARBA00023198"/>
    </source>
</evidence>
<dbReference type="PROSITE" id="PS51534">
    <property type="entry name" value="SEFIR"/>
    <property type="match status" value="1"/>
</dbReference>
<dbReference type="GO" id="GO:0030368">
    <property type="term" value="F:interleukin-17 receptor activity"/>
    <property type="evidence" value="ECO:0007669"/>
    <property type="project" value="InterPro"/>
</dbReference>
<keyword evidence="9" id="KW-0325">Glycoprotein</keyword>
<evidence type="ECO:0000256" key="7">
    <source>
        <dbReference type="ARBA" id="ARBA00023157"/>
    </source>
</evidence>
<feature type="domain" description="SEFIR" evidence="18">
    <location>
        <begin position="528"/>
        <end position="682"/>
    </location>
</feature>
<comment type="subunit">
    <text evidence="11">Homodimer; disulfide-linked. Heterodimer with IL17RA. Heterodimerization with IL17RA is independent of the cytoplasmic tail. Associates with non-glycosylated IL17RA constitutively. Binding of IL17A and IL17F induces association with glycosylated IL17RA. Forms complexes with 2:1 binding stoichiometry: two receptor chains for one interleukin molecule. IL17A homodimer preferentially drives the formation of IL17RA-IL17RC heterodimeric receptor complex, whereas IL17F homodimer forms predominantly complexes with IL17RC homodimer. IL17A-IL17F forms complexes with IL17RA-IL17RC, but with lower affinity when compared to IL17A homodimer. IL17RC chain cannot distinguish between IL17A and IL17F molecules, potentially enabling the formation of topologically distinct complexes. Interacts (through SEFIR domain and extended downstream region) with TRAF3IP2/ACT1 (phosphorylated).</text>
</comment>
<feature type="transmembrane region" description="Helical" evidence="16">
    <location>
        <begin position="484"/>
        <end position="504"/>
    </location>
</feature>
<dbReference type="OrthoDB" id="9949622at2759"/>
<dbReference type="InterPro" id="IPR013568">
    <property type="entry name" value="SEFIR_dom"/>
</dbReference>
<feature type="chain" id="PRO_5040275936" description="Interleukin-17 receptor C" evidence="17">
    <location>
        <begin position="19"/>
        <end position="743"/>
    </location>
</feature>
<comment type="subcellular location">
    <subcellularLocation>
        <location evidence="1">Cell membrane</location>
        <topology evidence="1">Single-pass type I membrane protein</topology>
    </subcellularLocation>
</comment>
<feature type="region of interest" description="Disordered" evidence="15">
    <location>
        <begin position="724"/>
        <end position="743"/>
    </location>
</feature>
<comment type="caution">
    <text evidence="19">The sequence shown here is derived from an EMBL/GenBank/DDBJ whole genome shotgun (WGS) entry which is preliminary data.</text>
</comment>
<keyword evidence="4 17" id="KW-0732">Signal</keyword>
<dbReference type="PANTHER" id="PTHR15583:SF12">
    <property type="entry name" value="INTERLEUKIN-17 RECEPTOR C"/>
    <property type="match status" value="1"/>
</dbReference>
<keyword evidence="8" id="KW-0675">Receptor</keyword>
<evidence type="ECO:0000256" key="11">
    <source>
        <dbReference type="ARBA" id="ARBA00062086"/>
    </source>
</evidence>
<dbReference type="PANTHER" id="PTHR15583">
    <property type="entry name" value="INTERLEUKIN-17 RECEPTOR"/>
    <property type="match status" value="1"/>
</dbReference>
<gene>
    <name evidence="19" type="ORF">JRQ81_003309</name>
</gene>
<evidence type="ECO:0000256" key="9">
    <source>
        <dbReference type="ARBA" id="ARBA00023180"/>
    </source>
</evidence>
<reference evidence="19" key="1">
    <citation type="journal article" date="2023" name="DNA Res.">
        <title>Chromosome-level genome assembly of Phrynocephalus forsythii using third-generation DNA sequencing and Hi-C analysis.</title>
        <authorList>
            <person name="Qi Y."/>
            <person name="Zhao W."/>
            <person name="Zhao Y."/>
            <person name="Niu C."/>
            <person name="Cao S."/>
            <person name="Zhang Y."/>
        </authorList>
    </citation>
    <scope>NUCLEOTIDE SEQUENCE</scope>
    <source>
        <tissue evidence="19">Muscle</tissue>
    </source>
</reference>